<accession>A0A6P2CQI9</accession>
<evidence type="ECO:0000256" key="1">
    <source>
        <dbReference type="SAM" id="Phobius"/>
    </source>
</evidence>
<comment type="caution">
    <text evidence="2">The sequence shown here is derived from an EMBL/GenBank/DDBJ whole genome shotgun (WGS) entry which is preliminary data.</text>
</comment>
<reference evidence="2 3" key="1">
    <citation type="submission" date="2019-01" db="EMBL/GenBank/DDBJ databases">
        <title>Leuconostoc litchii sp. nov., a novel lactic acid bacterium isolated from lychee.</title>
        <authorList>
            <person name="Wang L.-T."/>
        </authorList>
    </citation>
    <scope>NUCLEOTIDE SEQUENCE [LARGE SCALE GENOMIC DNA]</scope>
    <source>
        <strain evidence="2 3">MB7</strain>
    </source>
</reference>
<evidence type="ECO:0000313" key="2">
    <source>
        <dbReference type="EMBL" id="TYC47382.1"/>
    </source>
</evidence>
<name>A0A6P2CQI9_9LACO</name>
<keyword evidence="1" id="KW-1133">Transmembrane helix</keyword>
<sequence length="68" mass="8049">MGNLIVRVIISIVSVLLFVLIFLLSDQQRWPLWLTIVLVIILFIVFNIGYVWLYWQKKKLTLGEDNDD</sequence>
<dbReference type="EMBL" id="SDGY01000001">
    <property type="protein sequence ID" value="TYC47382.1"/>
    <property type="molecule type" value="Genomic_DNA"/>
</dbReference>
<evidence type="ECO:0000313" key="3">
    <source>
        <dbReference type="Proteomes" id="UP000442244"/>
    </source>
</evidence>
<gene>
    <name evidence="2" type="ORF">ESZ47_04380</name>
</gene>
<keyword evidence="3" id="KW-1185">Reference proteome</keyword>
<feature type="transmembrane region" description="Helical" evidence="1">
    <location>
        <begin position="5"/>
        <end position="24"/>
    </location>
</feature>
<keyword evidence="1" id="KW-0812">Transmembrane</keyword>
<keyword evidence="1" id="KW-0472">Membrane</keyword>
<protein>
    <submittedName>
        <fullName evidence="2">Uncharacterized protein</fullName>
    </submittedName>
</protein>
<dbReference type="RefSeq" id="WP_148605100.1">
    <property type="nucleotide sequence ID" value="NZ_BSUV01000001.1"/>
</dbReference>
<dbReference type="Proteomes" id="UP000442244">
    <property type="component" value="Unassembled WGS sequence"/>
</dbReference>
<organism evidence="2 3">
    <name type="scientific">Leuconostoc litchii</name>
    <dbReference type="NCBI Taxonomy" id="1981069"/>
    <lineage>
        <taxon>Bacteria</taxon>
        <taxon>Bacillati</taxon>
        <taxon>Bacillota</taxon>
        <taxon>Bacilli</taxon>
        <taxon>Lactobacillales</taxon>
        <taxon>Lactobacillaceae</taxon>
        <taxon>Leuconostoc</taxon>
    </lineage>
</organism>
<dbReference type="AlphaFoldDB" id="A0A6P2CQI9"/>
<proteinExistence type="predicted"/>
<feature type="transmembrane region" description="Helical" evidence="1">
    <location>
        <begin position="30"/>
        <end position="53"/>
    </location>
</feature>